<dbReference type="EMBL" id="MU971464">
    <property type="protein sequence ID" value="KAK9234577.1"/>
    <property type="molecule type" value="Genomic_DNA"/>
</dbReference>
<name>A0ACC3SUY3_LIPKO</name>
<protein>
    <submittedName>
        <fullName evidence="1">Uncharacterized protein</fullName>
    </submittedName>
</protein>
<proteinExistence type="predicted"/>
<dbReference type="Proteomes" id="UP001433508">
    <property type="component" value="Unassembled WGS sequence"/>
</dbReference>
<organism evidence="1 2">
    <name type="scientific">Lipomyces kononenkoae</name>
    <name type="common">Yeast</name>
    <dbReference type="NCBI Taxonomy" id="34357"/>
    <lineage>
        <taxon>Eukaryota</taxon>
        <taxon>Fungi</taxon>
        <taxon>Dikarya</taxon>
        <taxon>Ascomycota</taxon>
        <taxon>Saccharomycotina</taxon>
        <taxon>Lipomycetes</taxon>
        <taxon>Lipomycetales</taxon>
        <taxon>Lipomycetaceae</taxon>
        <taxon>Lipomyces</taxon>
    </lineage>
</organism>
<sequence>MVSDFNWGTSGDEVVSTFSNRVKDRIFVITGPSQNGIGAETACALAAASPATLILAGRSESKVAPVIQSVHDINPNVKTIFIPLDLSSQASVRAAAAKINQIVDKIDVLINNAGIMACPYGTTEDGIEKQFGTNHIGHFLFTNLLLEKIKAAGPGARIVNVASSAHRFSGIRVNDIEFKDGSEYDPWDAYGQSKSANILFAKYFASKVPSKDIACIALHPGSILSELVRYTDMPLLLKAKSRAEKIPNYEKTDRKSLQQGCATTLVAALDPELQDESGIYLSDCQVNIPAAHADDAEVAEKLWNLSEEIVGQKFPLSGRWAV</sequence>
<evidence type="ECO:0000313" key="2">
    <source>
        <dbReference type="Proteomes" id="UP001433508"/>
    </source>
</evidence>
<keyword evidence="2" id="KW-1185">Reference proteome</keyword>
<gene>
    <name evidence="1" type="ORF">V1525DRAFT_51305</name>
</gene>
<comment type="caution">
    <text evidence="1">The sequence shown here is derived from an EMBL/GenBank/DDBJ whole genome shotgun (WGS) entry which is preliminary data.</text>
</comment>
<evidence type="ECO:0000313" key="1">
    <source>
        <dbReference type="EMBL" id="KAK9234577.1"/>
    </source>
</evidence>
<accession>A0ACC3SUY3</accession>
<reference evidence="2" key="1">
    <citation type="journal article" date="2024" name="Front. Bioeng. Biotechnol.">
        <title>Genome-scale model development and genomic sequencing of the oleaginous clade Lipomyces.</title>
        <authorList>
            <person name="Czajka J.J."/>
            <person name="Han Y."/>
            <person name="Kim J."/>
            <person name="Mondo S.J."/>
            <person name="Hofstad B.A."/>
            <person name="Robles A."/>
            <person name="Haridas S."/>
            <person name="Riley R."/>
            <person name="LaButti K."/>
            <person name="Pangilinan J."/>
            <person name="Andreopoulos W."/>
            <person name="Lipzen A."/>
            <person name="Yan J."/>
            <person name="Wang M."/>
            <person name="Ng V."/>
            <person name="Grigoriev I.V."/>
            <person name="Spatafora J.W."/>
            <person name="Magnuson J.K."/>
            <person name="Baker S.E."/>
            <person name="Pomraning K.R."/>
        </authorList>
    </citation>
    <scope>NUCLEOTIDE SEQUENCE [LARGE SCALE GENOMIC DNA]</scope>
    <source>
        <strain evidence="2">CBS 7786</strain>
    </source>
</reference>